<dbReference type="STRING" id="44941.A0A397U6Z4"/>
<keyword evidence="2" id="KW-0418">Kinase</keyword>
<comment type="caution">
    <text evidence="2">The sequence shown here is derived from an EMBL/GenBank/DDBJ whole genome shotgun (WGS) entry which is preliminary data.</text>
</comment>
<dbReference type="InterPro" id="IPR001245">
    <property type="entry name" value="Ser-Thr/Tyr_kinase_cat_dom"/>
</dbReference>
<dbReference type="InterPro" id="IPR000719">
    <property type="entry name" value="Prot_kinase_dom"/>
</dbReference>
<keyword evidence="3" id="KW-1185">Reference proteome</keyword>
<feature type="non-terminal residue" evidence="2">
    <location>
        <position position="226"/>
    </location>
</feature>
<dbReference type="PROSITE" id="PS50011">
    <property type="entry name" value="PROTEIN_KINASE_DOM"/>
    <property type="match status" value="1"/>
</dbReference>
<evidence type="ECO:0000259" key="1">
    <source>
        <dbReference type="PROSITE" id="PS50011"/>
    </source>
</evidence>
<dbReference type="PIRSF" id="PIRSF000654">
    <property type="entry name" value="Integrin-linked_kinase"/>
    <property type="match status" value="1"/>
</dbReference>
<dbReference type="PANTHER" id="PTHR44329">
    <property type="entry name" value="SERINE/THREONINE-PROTEIN KINASE TNNI3K-RELATED"/>
    <property type="match status" value="1"/>
</dbReference>
<dbReference type="AlphaFoldDB" id="A0A397U6Z4"/>
<dbReference type="GO" id="GO:0005524">
    <property type="term" value="F:ATP binding"/>
    <property type="evidence" value="ECO:0007669"/>
    <property type="project" value="InterPro"/>
</dbReference>
<dbReference type="InterPro" id="IPR011009">
    <property type="entry name" value="Kinase-like_dom_sf"/>
</dbReference>
<name>A0A397U6Z4_9GLOM</name>
<dbReference type="Gene3D" id="1.10.510.10">
    <property type="entry name" value="Transferase(Phosphotransferase) domain 1"/>
    <property type="match status" value="1"/>
</dbReference>
<dbReference type="OrthoDB" id="10252171at2759"/>
<organism evidence="2 3">
    <name type="scientific">Gigaspora rosea</name>
    <dbReference type="NCBI Taxonomy" id="44941"/>
    <lineage>
        <taxon>Eukaryota</taxon>
        <taxon>Fungi</taxon>
        <taxon>Fungi incertae sedis</taxon>
        <taxon>Mucoromycota</taxon>
        <taxon>Glomeromycotina</taxon>
        <taxon>Glomeromycetes</taxon>
        <taxon>Diversisporales</taxon>
        <taxon>Gigasporaceae</taxon>
        <taxon>Gigaspora</taxon>
    </lineage>
</organism>
<dbReference type="PRINTS" id="PR00109">
    <property type="entry name" value="TYRKINASE"/>
</dbReference>
<dbReference type="InterPro" id="IPR051681">
    <property type="entry name" value="Ser/Thr_Kinases-Pseudokinases"/>
</dbReference>
<protein>
    <submittedName>
        <fullName evidence="2">Kinase-like domain-containing protein</fullName>
    </submittedName>
</protein>
<dbReference type="Pfam" id="PF07714">
    <property type="entry name" value="PK_Tyr_Ser-Thr"/>
    <property type="match status" value="1"/>
</dbReference>
<proteinExistence type="predicted"/>
<dbReference type="SUPFAM" id="SSF56112">
    <property type="entry name" value="Protein kinase-like (PK-like)"/>
    <property type="match status" value="1"/>
</dbReference>
<gene>
    <name evidence="2" type="ORF">C2G38_2023290</name>
</gene>
<feature type="domain" description="Protein kinase" evidence="1">
    <location>
        <begin position="1"/>
        <end position="182"/>
    </location>
</feature>
<dbReference type="EMBL" id="QKWP01001883">
    <property type="protein sequence ID" value="RIB06000.1"/>
    <property type="molecule type" value="Genomic_DNA"/>
</dbReference>
<accession>A0A397U6Z4</accession>
<evidence type="ECO:0000313" key="2">
    <source>
        <dbReference type="EMBL" id="RIB06000.1"/>
    </source>
</evidence>
<keyword evidence="2" id="KW-0808">Transferase</keyword>
<dbReference type="Proteomes" id="UP000266673">
    <property type="component" value="Unassembled WGS sequence"/>
</dbReference>
<dbReference type="GO" id="GO:0004674">
    <property type="term" value="F:protein serine/threonine kinase activity"/>
    <property type="evidence" value="ECO:0007669"/>
    <property type="project" value="TreeGrafter"/>
</dbReference>
<evidence type="ECO:0000313" key="3">
    <source>
        <dbReference type="Proteomes" id="UP000266673"/>
    </source>
</evidence>
<reference evidence="2 3" key="1">
    <citation type="submission" date="2018-06" db="EMBL/GenBank/DDBJ databases">
        <title>Comparative genomics reveals the genomic features of Rhizophagus irregularis, R. cerebriforme, R. diaphanum and Gigaspora rosea, and their symbiotic lifestyle signature.</title>
        <authorList>
            <person name="Morin E."/>
            <person name="San Clemente H."/>
            <person name="Chen E.C.H."/>
            <person name="De La Providencia I."/>
            <person name="Hainaut M."/>
            <person name="Kuo A."/>
            <person name="Kohler A."/>
            <person name="Murat C."/>
            <person name="Tang N."/>
            <person name="Roy S."/>
            <person name="Loubradou J."/>
            <person name="Henrissat B."/>
            <person name="Grigoriev I.V."/>
            <person name="Corradi N."/>
            <person name="Roux C."/>
            <person name="Martin F.M."/>
        </authorList>
    </citation>
    <scope>NUCLEOTIDE SEQUENCE [LARGE SCALE GENOMIC DNA]</scope>
    <source>
        <strain evidence="2 3">DAOM 194757</strain>
    </source>
</reference>
<sequence length="226" mass="26077">MVLQFANHGDLRKYLKDNFSKLEWTDKLRVACEILDGLKFLHENNIIHRDLHSKNILVHEEKMLIADFGLSKDETSRTSSSTVCGMSAYIDPKCFEDEKYKRSKKSDIYSFGVILWEISSGRPPFDKFSERNQVLAIHILQGKREKPVEGTSNQYIQLFERCWDHDPNRRPTIEEISENLSIISKILDFSVNSNNENVSIHSIAENIAVNQHSEDNHNELNGDNLG</sequence>